<sequence>MTKLLIEESCLMFQPSLAKRLGLNEAIILQQLHYWTVSCKKNQEDGHVWIYNTYSQWQNQFYFWSEVTVKRAIKSLETQGIIFSKAGKNKQIKTKYYTINYSKVSELNIKTIDNARDQIDQSDRSNRTVRQVNLISSINIETKTTTKEYLSKGKEENFERKNEIEINLENSLSQKISKESNLEREMIDIWNDIFVDEGGEGISLTFTRKINLRKAANYFKDDLDKWTSYCQKISSSKFLMGEVTNFKASIDWCIKEDVIIKILEDSYKCGDRVGGKSPLKQSIIEIKPKSSDPLWLEVVEKFKQLYGEAITASWLSKLDFEIIDPNIVILSSESKFILNYVENKYLNQLKKMFKDLSSGKIDKVILNNTINTKNICNKNNSKQENPTRLAC</sequence>
<dbReference type="EMBL" id="JYHA01000066">
    <property type="protein sequence ID" value="KKB96501.1"/>
    <property type="molecule type" value="Genomic_DNA"/>
</dbReference>
<reference evidence="2 3" key="1">
    <citation type="submission" date="2015-02" db="EMBL/GenBank/DDBJ databases">
        <title>Single cell genomics of a rare environmental alphaproteobacterium provides unique insights into Rickettsiaceae evolution.</title>
        <authorList>
            <person name="Martijn J."/>
            <person name="Schulz F."/>
            <person name="Zaremba-Niedzwiedzka K."/>
            <person name="Viklund J."/>
            <person name="Stepanauskas R."/>
            <person name="Andersson S.G.E."/>
            <person name="Horn M."/>
            <person name="Guy L."/>
            <person name="Ettema T.J.G."/>
        </authorList>
    </citation>
    <scope>NUCLEOTIDE SEQUENCE [LARGE SCALE GENOMIC DNA]</scope>
    <source>
        <strain evidence="2 3">SCGC AAA041-L04</strain>
    </source>
</reference>
<comment type="caution">
    <text evidence="2">The sequence shown here is derived from an EMBL/GenBank/DDBJ whole genome shotgun (WGS) entry which is preliminary data.</text>
</comment>
<feature type="domain" description="DnaA N-terminal" evidence="1">
    <location>
        <begin position="294"/>
        <end position="354"/>
    </location>
</feature>
<evidence type="ECO:0000259" key="1">
    <source>
        <dbReference type="Pfam" id="PF11638"/>
    </source>
</evidence>
<organism evidence="2 3">
    <name type="scientific">Candidatus Arcanibacter lacustris</name>
    <dbReference type="NCBI Taxonomy" id="1607817"/>
    <lineage>
        <taxon>Bacteria</taxon>
        <taxon>Pseudomonadati</taxon>
        <taxon>Pseudomonadota</taxon>
        <taxon>Alphaproteobacteria</taxon>
        <taxon>Rickettsiales</taxon>
        <taxon>Candidatus Arcanibacter</taxon>
    </lineage>
</organism>
<dbReference type="Gene3D" id="3.30.300.180">
    <property type="match status" value="1"/>
</dbReference>
<evidence type="ECO:0000313" key="2">
    <source>
        <dbReference type="EMBL" id="KKB96501.1"/>
    </source>
</evidence>
<protein>
    <recommendedName>
        <fullName evidence="1">DnaA N-terminal domain-containing protein</fullName>
    </recommendedName>
</protein>
<dbReference type="Pfam" id="PF11638">
    <property type="entry name" value="DnaA_N"/>
    <property type="match status" value="1"/>
</dbReference>
<dbReference type="InterPro" id="IPR038454">
    <property type="entry name" value="DnaA_N_sf"/>
</dbReference>
<dbReference type="PATRIC" id="fig|1607817.3.peg.404"/>
<gene>
    <name evidence="2" type="ORF">SZ25_00407</name>
</gene>
<dbReference type="AlphaFoldDB" id="A0A0F5MP86"/>
<dbReference type="InterPro" id="IPR024633">
    <property type="entry name" value="DnaA_N_dom"/>
</dbReference>
<accession>A0A0F5MP86</accession>
<keyword evidence="3" id="KW-1185">Reference proteome</keyword>
<dbReference type="Proteomes" id="UP000033358">
    <property type="component" value="Unassembled WGS sequence"/>
</dbReference>
<name>A0A0F5MP86_9RICK</name>
<evidence type="ECO:0000313" key="3">
    <source>
        <dbReference type="Proteomes" id="UP000033358"/>
    </source>
</evidence>
<proteinExistence type="predicted"/>